<dbReference type="InterPro" id="IPR035472">
    <property type="entry name" value="RpiR-like_SIS"/>
</dbReference>
<proteinExistence type="predicted"/>
<protein>
    <submittedName>
        <fullName evidence="6">Transcriptional regulator</fullName>
    </submittedName>
</protein>
<reference evidence="6 7" key="1">
    <citation type="journal article" date="2013" name="PLoS ONE">
        <title>Lactobacillus paracasei comparative genomics: towards species pan-genome definition and exploitation of diversity.</title>
        <authorList>
            <person name="Smokvina T."/>
            <person name="Wels M."/>
            <person name="Polka J."/>
            <person name="Chervaux C."/>
            <person name="Brisse S."/>
            <person name="Boekhorst J."/>
            <person name="van Hylckama Vlieg J.E."/>
            <person name="Siezen R.J."/>
        </authorList>
    </citation>
    <scope>NUCLEOTIDE SEQUENCE [LARGE SCALE GENOMIC DNA]</scope>
    <source>
        <strain evidence="6 7">Lpp225</strain>
    </source>
</reference>
<dbReference type="Proteomes" id="UP000014270">
    <property type="component" value="Unassembled WGS sequence"/>
</dbReference>
<dbReference type="Pfam" id="PF01418">
    <property type="entry name" value="HTH_6"/>
    <property type="match status" value="1"/>
</dbReference>
<organism evidence="6 7">
    <name type="scientific">Lacticaseibacillus paracasei subsp. paracasei Lpp225</name>
    <dbReference type="NCBI Taxonomy" id="1256225"/>
    <lineage>
        <taxon>Bacteria</taxon>
        <taxon>Bacillati</taxon>
        <taxon>Bacillota</taxon>
        <taxon>Bacilli</taxon>
        <taxon>Lactobacillales</taxon>
        <taxon>Lactobacillaceae</taxon>
        <taxon>Lacticaseibacillus</taxon>
    </lineage>
</organism>
<comment type="caution">
    <text evidence="6">The sequence shown here is derived from an EMBL/GenBank/DDBJ whole genome shotgun (WGS) entry which is preliminary data.</text>
</comment>
<evidence type="ECO:0000313" key="7">
    <source>
        <dbReference type="Proteomes" id="UP000014270"/>
    </source>
</evidence>
<evidence type="ECO:0000256" key="2">
    <source>
        <dbReference type="ARBA" id="ARBA00023125"/>
    </source>
</evidence>
<dbReference type="GO" id="GO:0003700">
    <property type="term" value="F:DNA-binding transcription factor activity"/>
    <property type="evidence" value="ECO:0007669"/>
    <property type="project" value="InterPro"/>
</dbReference>
<dbReference type="PROSITE" id="PS51464">
    <property type="entry name" value="SIS"/>
    <property type="match status" value="1"/>
</dbReference>
<dbReference type="Gene3D" id="1.10.10.10">
    <property type="entry name" value="Winged helix-like DNA-binding domain superfamily/Winged helix DNA-binding domain"/>
    <property type="match status" value="1"/>
</dbReference>
<evidence type="ECO:0000256" key="3">
    <source>
        <dbReference type="ARBA" id="ARBA00023163"/>
    </source>
</evidence>
<dbReference type="InterPro" id="IPR009057">
    <property type="entry name" value="Homeodomain-like_sf"/>
</dbReference>
<dbReference type="PROSITE" id="PS51071">
    <property type="entry name" value="HTH_RPIR"/>
    <property type="match status" value="1"/>
</dbReference>
<sequence>MNTFFEQIARHYETLSSNEQLVIDFVMRDHNIDRLKIKTITDALFVSSATVMRAARKLGYSNFSQLKYSAAMTQDEQAAPLPSEDFDTITGRITSEFDKTLQMLSEENVAEFVEHLNHARRIFCVGSGSSVSVVGDFTRKLKLLDYWINDFNELYSIRDIAGLAEADDVIVILSLGGGNHLVNQFLVRAKATGAKIISITGIGADSVAKFSDCNILVYQEAVPRKRMRSRLMLNVAIDIIFEYILSHPHGHK</sequence>
<keyword evidence="3" id="KW-0804">Transcription</keyword>
<keyword evidence="2" id="KW-0238">DNA-binding</keyword>
<dbReference type="AlphaFoldDB" id="S2NVD9"/>
<dbReference type="EMBL" id="ANMM01000045">
    <property type="protein sequence ID" value="EPC35063.1"/>
    <property type="molecule type" value="Genomic_DNA"/>
</dbReference>
<dbReference type="GO" id="GO:1901135">
    <property type="term" value="P:carbohydrate derivative metabolic process"/>
    <property type="evidence" value="ECO:0007669"/>
    <property type="project" value="InterPro"/>
</dbReference>
<accession>S2NVD9</accession>
<dbReference type="InterPro" id="IPR036388">
    <property type="entry name" value="WH-like_DNA-bd_sf"/>
</dbReference>
<dbReference type="InterPro" id="IPR001347">
    <property type="entry name" value="SIS_dom"/>
</dbReference>
<dbReference type="InterPro" id="IPR000281">
    <property type="entry name" value="HTH_RpiR"/>
</dbReference>
<dbReference type="CDD" id="cd05013">
    <property type="entry name" value="SIS_RpiR"/>
    <property type="match status" value="1"/>
</dbReference>
<dbReference type="PANTHER" id="PTHR30514:SF21">
    <property type="entry name" value="RPIR-FAMILY TRANSCRIPTIONAL REGULATOR"/>
    <property type="match status" value="1"/>
</dbReference>
<dbReference type="Pfam" id="PF01380">
    <property type="entry name" value="SIS"/>
    <property type="match status" value="1"/>
</dbReference>
<dbReference type="PANTHER" id="PTHR30514">
    <property type="entry name" value="GLUCOKINASE"/>
    <property type="match status" value="1"/>
</dbReference>
<evidence type="ECO:0000259" key="5">
    <source>
        <dbReference type="PROSITE" id="PS51464"/>
    </source>
</evidence>
<evidence type="ECO:0000256" key="1">
    <source>
        <dbReference type="ARBA" id="ARBA00023015"/>
    </source>
</evidence>
<dbReference type="GO" id="GO:0097367">
    <property type="term" value="F:carbohydrate derivative binding"/>
    <property type="evidence" value="ECO:0007669"/>
    <property type="project" value="InterPro"/>
</dbReference>
<keyword evidence="1" id="KW-0805">Transcription regulation</keyword>
<dbReference type="PATRIC" id="fig|1256225.3.peg.3059"/>
<dbReference type="Gene3D" id="3.40.50.10490">
    <property type="entry name" value="Glucose-6-phosphate isomerase like protein, domain 1"/>
    <property type="match status" value="1"/>
</dbReference>
<gene>
    <name evidence="6" type="ORF">Lpp225_2956</name>
</gene>
<dbReference type="SUPFAM" id="SSF46689">
    <property type="entry name" value="Homeodomain-like"/>
    <property type="match status" value="1"/>
</dbReference>
<evidence type="ECO:0000259" key="4">
    <source>
        <dbReference type="PROSITE" id="PS51071"/>
    </source>
</evidence>
<dbReference type="InterPro" id="IPR046348">
    <property type="entry name" value="SIS_dom_sf"/>
</dbReference>
<dbReference type="SUPFAM" id="SSF53697">
    <property type="entry name" value="SIS domain"/>
    <property type="match status" value="1"/>
</dbReference>
<dbReference type="InterPro" id="IPR047640">
    <property type="entry name" value="RpiR-like"/>
</dbReference>
<name>S2NVD9_LACPA</name>
<feature type="domain" description="SIS" evidence="5">
    <location>
        <begin position="112"/>
        <end position="250"/>
    </location>
</feature>
<dbReference type="GO" id="GO:0003677">
    <property type="term" value="F:DNA binding"/>
    <property type="evidence" value="ECO:0007669"/>
    <property type="project" value="UniProtKB-KW"/>
</dbReference>
<feature type="domain" description="HTH rpiR-type" evidence="4">
    <location>
        <begin position="2"/>
        <end position="77"/>
    </location>
</feature>
<evidence type="ECO:0000313" key="6">
    <source>
        <dbReference type="EMBL" id="EPC35063.1"/>
    </source>
</evidence>